<reference evidence="5" key="5">
    <citation type="submission" date="2022-01" db="EMBL/GenBank/DDBJ databases">
        <title>Collection of gut derived symbiotic bacterial strains cultured from healthy donors.</title>
        <authorList>
            <person name="Lin H."/>
            <person name="Kohout C."/>
            <person name="Waligurski E."/>
            <person name="Pamer E.G."/>
        </authorList>
    </citation>
    <scope>NUCLEOTIDE SEQUENCE</scope>
    <source>
        <strain evidence="5">DFI.5.49</strain>
    </source>
</reference>
<dbReference type="PROSITE" id="PS50943">
    <property type="entry name" value="HTH_CROC1"/>
    <property type="match status" value="1"/>
</dbReference>
<reference evidence="6 9" key="2">
    <citation type="journal article" date="2020" name="Cell Host Microbe">
        <title>Functional and Genomic Variation between Human-Derived Isolates of Lachnospiraceae Reveals Inter- and Intra-Species Diversity.</title>
        <authorList>
            <person name="Sorbara M.T."/>
            <person name="Littmann E.R."/>
            <person name="Fontana E."/>
            <person name="Moody T.U."/>
            <person name="Kohout C.E."/>
            <person name="Gjonbalaj M."/>
            <person name="Eaton V."/>
            <person name="Seok R."/>
            <person name="Leiner I.M."/>
            <person name="Pamer E.G."/>
        </authorList>
    </citation>
    <scope>NUCLEOTIDE SEQUENCE [LARGE SCALE GENOMIC DNA]</scope>
    <source>
        <strain evidence="6 9">MSK.14.54</strain>
    </source>
</reference>
<dbReference type="EMBL" id="CYYV01000003">
    <property type="protein sequence ID" value="CUN82895.1"/>
    <property type="molecule type" value="Genomic_DNA"/>
</dbReference>
<reference evidence="6" key="3">
    <citation type="submission" date="2020-02" db="EMBL/GenBank/DDBJ databases">
        <authorList>
            <person name="Littmann E."/>
            <person name="Sorbara M."/>
        </authorList>
    </citation>
    <scope>NUCLEOTIDE SEQUENCE</scope>
    <source>
        <strain evidence="6">MSK.14.54</strain>
    </source>
</reference>
<dbReference type="EMBL" id="JAKNFS010000003">
    <property type="protein sequence ID" value="MCG4764490.1"/>
    <property type="molecule type" value="Genomic_DNA"/>
</dbReference>
<reference evidence="7 8" key="1">
    <citation type="submission" date="2015-09" db="EMBL/GenBank/DDBJ databases">
        <authorList>
            <consortium name="Pathogen Informatics"/>
        </authorList>
    </citation>
    <scope>NUCLEOTIDE SEQUENCE [LARGE SCALE GENOMIC DNA]</scope>
    <source>
        <strain evidence="2 7">2789STDY5608849</strain>
        <strain evidence="3 8">2789STDY5834885</strain>
    </source>
</reference>
<dbReference type="OrthoDB" id="1726456at2"/>
<dbReference type="GO" id="GO:0003677">
    <property type="term" value="F:DNA binding"/>
    <property type="evidence" value="ECO:0007669"/>
    <property type="project" value="InterPro"/>
</dbReference>
<protein>
    <submittedName>
        <fullName evidence="2 4">Helix-turn-helix</fullName>
    </submittedName>
</protein>
<gene>
    <name evidence="2" type="ORF">ERS852406_00764</name>
    <name evidence="3" type="ORF">ERS852498_01669</name>
    <name evidence="6" type="ORF">G5B05_00320</name>
    <name evidence="4" type="ORF">JTJ23_15030</name>
    <name evidence="5" type="ORF">L0N21_02980</name>
</gene>
<dbReference type="SUPFAM" id="SSF47413">
    <property type="entry name" value="lambda repressor-like DNA-binding domains"/>
    <property type="match status" value="1"/>
</dbReference>
<evidence type="ECO:0000313" key="3">
    <source>
        <dbReference type="EMBL" id="CUP29784.1"/>
    </source>
</evidence>
<accession>A0A174A5X2</accession>
<dbReference type="CDD" id="cd00093">
    <property type="entry name" value="HTH_XRE"/>
    <property type="match status" value="1"/>
</dbReference>
<evidence type="ECO:0000313" key="7">
    <source>
        <dbReference type="Proteomes" id="UP000095706"/>
    </source>
</evidence>
<dbReference type="InterPro" id="IPR010982">
    <property type="entry name" value="Lambda_DNA-bd_dom_sf"/>
</dbReference>
<dbReference type="AlphaFoldDB" id="A0A174A5X2"/>
<organism evidence="2 7">
    <name type="scientific">Fusicatenibacter saccharivorans</name>
    <dbReference type="NCBI Taxonomy" id="1150298"/>
    <lineage>
        <taxon>Bacteria</taxon>
        <taxon>Bacillati</taxon>
        <taxon>Bacillota</taxon>
        <taxon>Clostridia</taxon>
        <taxon>Lachnospirales</taxon>
        <taxon>Lachnospiraceae</taxon>
        <taxon>Fusicatenibacter</taxon>
    </lineage>
</organism>
<dbReference type="Proteomes" id="UP000768180">
    <property type="component" value="Unassembled WGS sequence"/>
</dbReference>
<dbReference type="Pfam" id="PF13443">
    <property type="entry name" value="HTH_26"/>
    <property type="match status" value="1"/>
</dbReference>
<dbReference type="EMBL" id="JAFHBD010000069">
    <property type="protein sequence ID" value="MBN2954864.1"/>
    <property type="molecule type" value="Genomic_DNA"/>
</dbReference>
<evidence type="ECO:0000313" key="6">
    <source>
        <dbReference type="EMBL" id="NSE14896.1"/>
    </source>
</evidence>
<dbReference type="Proteomes" id="UP000095706">
    <property type="component" value="Unassembled WGS sequence"/>
</dbReference>
<reference evidence="4" key="4">
    <citation type="submission" date="2021-02" db="EMBL/GenBank/DDBJ databases">
        <title>Metagenome-assembled genomes from human diarrheal sample B26.</title>
        <authorList>
            <person name="Ateba T.P."/>
            <person name="Alayande K.A."/>
            <person name="Mwanza M."/>
        </authorList>
    </citation>
    <scope>NUCLEOTIDE SEQUENCE</scope>
    <source>
        <strain evidence="4">06WH</strain>
    </source>
</reference>
<feature type="domain" description="HTH cro/C1-type" evidence="1">
    <location>
        <begin position="10"/>
        <end position="64"/>
    </location>
</feature>
<dbReference type="RefSeq" id="WP_055218165.1">
    <property type="nucleotide sequence ID" value="NZ_CABJFB010000001.1"/>
</dbReference>
<sequence>MRDKDVIQHIQDLCKERSWTYYRLAKEADIPYSTLNNMVNRTNIPTIPTLQKLCDAFGITLADFFLDEPDALQLTEGQQEIITLYNNLSLEKKKILKAYMKGLLMEV</sequence>
<evidence type="ECO:0000313" key="4">
    <source>
        <dbReference type="EMBL" id="MBN2954864.1"/>
    </source>
</evidence>
<dbReference type="Proteomes" id="UP000737612">
    <property type="component" value="Unassembled WGS sequence"/>
</dbReference>
<dbReference type="Proteomes" id="UP000095709">
    <property type="component" value="Unassembled WGS sequence"/>
</dbReference>
<evidence type="ECO:0000313" key="8">
    <source>
        <dbReference type="Proteomes" id="UP000095709"/>
    </source>
</evidence>
<evidence type="ECO:0000259" key="1">
    <source>
        <dbReference type="PROSITE" id="PS50943"/>
    </source>
</evidence>
<name>A0A174A5X2_9FIRM</name>
<evidence type="ECO:0000313" key="5">
    <source>
        <dbReference type="EMBL" id="MCG4764490.1"/>
    </source>
</evidence>
<dbReference type="Proteomes" id="UP001199915">
    <property type="component" value="Unassembled WGS sequence"/>
</dbReference>
<dbReference type="Gene3D" id="1.10.260.40">
    <property type="entry name" value="lambda repressor-like DNA-binding domains"/>
    <property type="match status" value="1"/>
</dbReference>
<dbReference type="STRING" id="1150298.ERS852406_00764"/>
<dbReference type="SMART" id="SM00530">
    <property type="entry name" value="HTH_XRE"/>
    <property type="match status" value="1"/>
</dbReference>
<dbReference type="EMBL" id="JAAITQ010000001">
    <property type="protein sequence ID" value="NSE14896.1"/>
    <property type="molecule type" value="Genomic_DNA"/>
</dbReference>
<dbReference type="EMBL" id="CZAL01000008">
    <property type="protein sequence ID" value="CUP29784.1"/>
    <property type="molecule type" value="Genomic_DNA"/>
</dbReference>
<evidence type="ECO:0000313" key="9">
    <source>
        <dbReference type="Proteomes" id="UP000768180"/>
    </source>
</evidence>
<proteinExistence type="predicted"/>
<dbReference type="InterPro" id="IPR001387">
    <property type="entry name" value="Cro/C1-type_HTH"/>
</dbReference>
<keyword evidence="9" id="KW-1185">Reference proteome</keyword>
<evidence type="ECO:0000313" key="2">
    <source>
        <dbReference type="EMBL" id="CUN82895.1"/>
    </source>
</evidence>